<sequence>MIILTNILNMIDLANYTVLRRTYENFRSELSSCINIKELKLKVQKFLSFISSIEAEENLIEFITKQKEIAKRLLLVINIRYVIFFLYRYLVHKLLSELLSLINRALSILNYR</sequence>
<dbReference type="KEGG" id="sjv:SJAV_16190"/>
<reference evidence="2" key="1">
    <citation type="submission" date="2024-03" db="EMBL/GenBank/DDBJ databases">
        <title>Complete genome sequence of Sulfurisphaera javensis strain KD-1.</title>
        <authorList>
            <person name="Sakai H."/>
            <person name="Nur N."/>
            <person name="Suwanto A."/>
            <person name="Kurosawa N."/>
        </authorList>
    </citation>
    <scope>NUCLEOTIDE SEQUENCE</scope>
    <source>
        <strain evidence="2">KD-1</strain>
    </source>
</reference>
<proteinExistence type="predicted"/>
<protein>
    <submittedName>
        <fullName evidence="2">Uncharacterized protein</fullName>
    </submittedName>
</protein>
<evidence type="ECO:0000313" key="2">
    <source>
        <dbReference type="EMBL" id="BFH73675.1"/>
    </source>
</evidence>
<name>A0AAT9GSN5_9CREN</name>
<keyword evidence="1" id="KW-0812">Transmembrane</keyword>
<organism evidence="2">
    <name type="scientific">Sulfurisphaera javensis</name>
    <dbReference type="NCBI Taxonomy" id="2049879"/>
    <lineage>
        <taxon>Archaea</taxon>
        <taxon>Thermoproteota</taxon>
        <taxon>Thermoprotei</taxon>
        <taxon>Sulfolobales</taxon>
        <taxon>Sulfolobaceae</taxon>
        <taxon>Sulfurisphaera</taxon>
    </lineage>
</organism>
<dbReference type="RefSeq" id="WP_369609251.1">
    <property type="nucleotide sequence ID" value="NZ_AP031322.1"/>
</dbReference>
<keyword evidence="1" id="KW-0472">Membrane</keyword>
<evidence type="ECO:0000256" key="1">
    <source>
        <dbReference type="SAM" id="Phobius"/>
    </source>
</evidence>
<dbReference type="EMBL" id="AP031322">
    <property type="protein sequence ID" value="BFH73675.1"/>
    <property type="molecule type" value="Genomic_DNA"/>
</dbReference>
<dbReference type="GeneID" id="92354575"/>
<dbReference type="AlphaFoldDB" id="A0AAT9GSN5"/>
<gene>
    <name evidence="2" type="ORF">SJAV_16190</name>
</gene>
<accession>A0AAT9GSN5</accession>
<feature type="transmembrane region" description="Helical" evidence="1">
    <location>
        <begin position="73"/>
        <end position="91"/>
    </location>
</feature>
<keyword evidence="1" id="KW-1133">Transmembrane helix</keyword>